<dbReference type="InterPro" id="IPR000073">
    <property type="entry name" value="AB_hydrolase_1"/>
</dbReference>
<dbReference type="AlphaFoldDB" id="A0A7K3TJL5"/>
<dbReference type="Proteomes" id="UP000469763">
    <property type="component" value="Unassembled WGS sequence"/>
</dbReference>
<reference evidence="2 3" key="1">
    <citation type="submission" date="2019-10" db="EMBL/GenBank/DDBJ databases">
        <title>Bifidobacterium from non-human primates.</title>
        <authorList>
            <person name="Modesto M."/>
        </authorList>
    </citation>
    <scope>NUCLEOTIDE SEQUENCE [LARGE SCALE GENOMIC DNA]</scope>
    <source>
        <strain evidence="2 3">TREC</strain>
    </source>
</reference>
<gene>
    <name evidence="2" type="ORF">GFD22_07480</name>
</gene>
<name>A0A7K3TJL5_9BIFI</name>
<dbReference type="Gene3D" id="3.40.50.1820">
    <property type="entry name" value="alpha/beta hydrolase"/>
    <property type="match status" value="1"/>
</dbReference>
<dbReference type="PANTHER" id="PTHR43194:SF2">
    <property type="entry name" value="PEROXISOMAL MEMBRANE PROTEIN LPX1"/>
    <property type="match status" value="1"/>
</dbReference>
<keyword evidence="3" id="KW-1185">Reference proteome</keyword>
<accession>A0A7K3TJL5</accession>
<dbReference type="OrthoDB" id="63962at2"/>
<dbReference type="SUPFAM" id="SSF53474">
    <property type="entry name" value="alpha/beta-Hydrolases"/>
    <property type="match status" value="1"/>
</dbReference>
<comment type="caution">
    <text evidence="2">The sequence shown here is derived from an EMBL/GenBank/DDBJ whole genome shotgun (WGS) entry which is preliminary data.</text>
</comment>
<protein>
    <submittedName>
        <fullName evidence="2">Alpha/beta fold hydrolase</fullName>
    </submittedName>
</protein>
<dbReference type="InterPro" id="IPR050228">
    <property type="entry name" value="Carboxylesterase_BioH"/>
</dbReference>
<evidence type="ECO:0000313" key="2">
    <source>
        <dbReference type="EMBL" id="NEG78810.1"/>
    </source>
</evidence>
<evidence type="ECO:0000313" key="3">
    <source>
        <dbReference type="Proteomes" id="UP000469763"/>
    </source>
</evidence>
<dbReference type="EMBL" id="WHZY01000010">
    <property type="protein sequence ID" value="NEG78810.1"/>
    <property type="molecule type" value="Genomic_DNA"/>
</dbReference>
<proteinExistence type="predicted"/>
<organism evidence="2 3">
    <name type="scientific">Bifidobacterium avesanii</name>
    <dbReference type="NCBI Taxonomy" id="1798157"/>
    <lineage>
        <taxon>Bacteria</taxon>
        <taxon>Bacillati</taxon>
        <taxon>Actinomycetota</taxon>
        <taxon>Actinomycetes</taxon>
        <taxon>Bifidobacteriales</taxon>
        <taxon>Bifidobacteriaceae</taxon>
        <taxon>Bifidobacterium</taxon>
    </lineage>
</organism>
<keyword evidence="2" id="KW-0378">Hydrolase</keyword>
<dbReference type="Pfam" id="PF12697">
    <property type="entry name" value="Abhydrolase_6"/>
    <property type="match status" value="1"/>
</dbReference>
<sequence>MPPGEAAAAEARRRARRFPMGFPFRLFSRGEYTMSSLNEAAGRMLGPDDEANVVLVHGWGGSARAWDGVRWPERWHAFAYELPGHASRRNDGPFTIRHATEGLAEFIRAKVAGSAERSLPTIVVAHSMGGQLSLLLNAEHPELLDGEVVIDPAYGAPDTPEEVAQHRADLAGLRERPYETMQRFLQGAFSPYLPDAARDAILIDTGRTNPQSLADYYYDEYLSDHEIGLYPATKLVAVRRGRPVLGIYRTPDRAEMEESLNAGVQPCRTEAWGGEHGHYLQLEEPDRLVSSVVAWAGEFVPAARQAVLA</sequence>
<feature type="domain" description="AB hydrolase-1" evidence="1">
    <location>
        <begin position="53"/>
        <end position="289"/>
    </location>
</feature>
<evidence type="ECO:0000259" key="1">
    <source>
        <dbReference type="Pfam" id="PF12697"/>
    </source>
</evidence>
<dbReference type="PANTHER" id="PTHR43194">
    <property type="entry name" value="HYDROLASE ALPHA/BETA FOLD FAMILY"/>
    <property type="match status" value="1"/>
</dbReference>
<dbReference type="GO" id="GO:0016787">
    <property type="term" value="F:hydrolase activity"/>
    <property type="evidence" value="ECO:0007669"/>
    <property type="project" value="UniProtKB-KW"/>
</dbReference>
<dbReference type="InterPro" id="IPR029058">
    <property type="entry name" value="AB_hydrolase_fold"/>
</dbReference>